<accession>A0ABR6X8C4</accession>
<keyword evidence="3" id="KW-1185">Reference proteome</keyword>
<evidence type="ECO:0000313" key="2">
    <source>
        <dbReference type="EMBL" id="MBC3809195.1"/>
    </source>
</evidence>
<dbReference type="Proteomes" id="UP000648257">
    <property type="component" value="Unassembled WGS sequence"/>
</dbReference>
<comment type="caution">
    <text evidence="2">The sequence shown here is derived from an EMBL/GenBank/DDBJ whole genome shotgun (WGS) entry which is preliminary data.</text>
</comment>
<keyword evidence="1" id="KW-0732">Signal</keyword>
<proteinExistence type="predicted"/>
<feature type="chain" id="PRO_5046973422" description="Photosynthesis system II assembly factor Ycf48/Hcf136-like domain-containing protein" evidence="1">
    <location>
        <begin position="31"/>
        <end position="371"/>
    </location>
</feature>
<dbReference type="PROSITE" id="PS51257">
    <property type="entry name" value="PROKAR_LIPOPROTEIN"/>
    <property type="match status" value="1"/>
</dbReference>
<organism evidence="2 3">
    <name type="scientific">Undibacterium seohonense</name>
    <dbReference type="NCBI Taxonomy" id="1344950"/>
    <lineage>
        <taxon>Bacteria</taxon>
        <taxon>Pseudomonadati</taxon>
        <taxon>Pseudomonadota</taxon>
        <taxon>Betaproteobacteria</taxon>
        <taxon>Burkholderiales</taxon>
        <taxon>Oxalobacteraceae</taxon>
        <taxon>Undibacterium</taxon>
    </lineage>
</organism>
<dbReference type="PANTHER" id="PTHR47199">
    <property type="entry name" value="PHOTOSYSTEM II STABILITY/ASSEMBLY FACTOR HCF136, CHLOROPLASTIC"/>
    <property type="match status" value="1"/>
</dbReference>
<dbReference type="RefSeq" id="WP_186924259.1">
    <property type="nucleotide sequence ID" value="NZ_JACOFW010000027.1"/>
</dbReference>
<protein>
    <recommendedName>
        <fullName evidence="4">Photosynthesis system II assembly factor Ycf48/Hcf136-like domain-containing protein</fullName>
    </recommendedName>
</protein>
<reference evidence="2 3" key="1">
    <citation type="submission" date="2020-08" db="EMBL/GenBank/DDBJ databases">
        <title>Novel species isolated from subtropical streams in China.</title>
        <authorList>
            <person name="Lu H."/>
        </authorList>
    </citation>
    <scope>NUCLEOTIDE SEQUENCE [LARGE SCALE GENOMIC DNA]</scope>
    <source>
        <strain evidence="2 3">KACC 16656</strain>
    </source>
</reference>
<dbReference type="EMBL" id="JACOFW010000027">
    <property type="protein sequence ID" value="MBC3809195.1"/>
    <property type="molecule type" value="Genomic_DNA"/>
</dbReference>
<dbReference type="InterPro" id="IPR015943">
    <property type="entry name" value="WD40/YVTN_repeat-like_dom_sf"/>
</dbReference>
<name>A0ABR6X8C4_9BURK</name>
<dbReference type="PANTHER" id="PTHR47199:SF2">
    <property type="entry name" value="PHOTOSYSTEM II STABILITY_ASSEMBLY FACTOR HCF136, CHLOROPLASTIC"/>
    <property type="match status" value="1"/>
</dbReference>
<dbReference type="SUPFAM" id="SSF50939">
    <property type="entry name" value="Sialidases"/>
    <property type="match status" value="1"/>
</dbReference>
<sequence length="371" mass="38823">MKQMTPAWPHKNLMTSMSIFVLCSSVSVMACAQDAWKPIDSGVKVELRGLSVLNRNVAWASGAKGTVIRTVDGENWENVSISAKLPETISLDFRDIQGIDKQNAIAMSAGPGKASTIYKTTDGGAHWELMIVNGEASGFWDAIDFWDAQNGVVFGDPVNGQFQVLITNDGGKSWKNAAQDLNQLAALPNEGAFAASGTCVSVVGTQDVWFATGGAEKTRVFHSADRGKTWRVADTAIAAGAPPKGLFSVAFADTQFGFAVGGDYQKAKGEGLNAVVSQDGGLSWSAAPALPSGFLSVVIAIPGQSRTFVVGGLAGSGVTRDGGKSWEVLGETPLNAIGFADALHGWAVGPKGLVMKYAGKRLLNTMTPAKP</sequence>
<gene>
    <name evidence="2" type="ORF">H8K52_17780</name>
</gene>
<evidence type="ECO:0008006" key="4">
    <source>
        <dbReference type="Google" id="ProtNLM"/>
    </source>
</evidence>
<feature type="signal peptide" evidence="1">
    <location>
        <begin position="1"/>
        <end position="30"/>
    </location>
</feature>
<evidence type="ECO:0000313" key="3">
    <source>
        <dbReference type="Proteomes" id="UP000648257"/>
    </source>
</evidence>
<dbReference type="Gene3D" id="2.130.10.10">
    <property type="entry name" value="YVTN repeat-like/Quinoprotein amine dehydrogenase"/>
    <property type="match status" value="2"/>
</dbReference>
<dbReference type="CDD" id="cd15482">
    <property type="entry name" value="Sialidase_non-viral"/>
    <property type="match status" value="1"/>
</dbReference>
<dbReference type="InterPro" id="IPR036278">
    <property type="entry name" value="Sialidase_sf"/>
</dbReference>
<evidence type="ECO:0000256" key="1">
    <source>
        <dbReference type="SAM" id="SignalP"/>
    </source>
</evidence>